<proteinExistence type="predicted"/>
<sequence length="117" mass="13614">MGKHESRKNKPILLVGNGINRLFANEPEDDDSFNVEKFRGEKEAGECTQKSEMNKALRFPMRISVNYKGKEETVAQELTYFLKDKMTISERKKKFLDDLLTLKVENILTTNYSFDTQ</sequence>
<dbReference type="EMBL" id="CABBMN010000010">
    <property type="protein sequence ID" value="VSC32542.1"/>
    <property type="molecule type" value="Genomic_DNA"/>
</dbReference>
<dbReference type="AlphaFoldDB" id="A0A4M9XHE6"/>
<dbReference type="RefSeq" id="WP_061464981.1">
    <property type="nucleotide sequence ID" value="NZ_LJWJ01000140.1"/>
</dbReference>
<organism evidence="1 2">
    <name type="scientific">Streptococcus pneumoniae</name>
    <dbReference type="NCBI Taxonomy" id="1313"/>
    <lineage>
        <taxon>Bacteria</taxon>
        <taxon>Bacillati</taxon>
        <taxon>Bacillota</taxon>
        <taxon>Bacilli</taxon>
        <taxon>Lactobacillales</taxon>
        <taxon>Streptococcaceae</taxon>
        <taxon>Streptococcus</taxon>
    </lineage>
</organism>
<accession>A0A4M9XHE6</accession>
<evidence type="ECO:0000313" key="1">
    <source>
        <dbReference type="EMBL" id="VSC32542.1"/>
    </source>
</evidence>
<protein>
    <submittedName>
        <fullName evidence="1">Uncharacterized protein</fullName>
    </submittedName>
</protein>
<reference evidence="1 2" key="1">
    <citation type="submission" date="2019-04" db="EMBL/GenBank/DDBJ databases">
        <authorList>
            <consortium name="Pathogen Informatics"/>
        </authorList>
    </citation>
    <scope>NUCLEOTIDE SEQUENCE [LARGE SCALE GENOMIC DNA]</scope>
    <source>
        <strain evidence="1 2">GPSC148</strain>
    </source>
</reference>
<name>A0A4M9XHE6_STREE</name>
<dbReference type="Proteomes" id="UP000311674">
    <property type="component" value="Unassembled WGS sequence"/>
</dbReference>
<evidence type="ECO:0000313" key="2">
    <source>
        <dbReference type="Proteomes" id="UP000311674"/>
    </source>
</evidence>
<gene>
    <name evidence="1" type="ORF">SAMEA3390019_01364</name>
</gene>